<accession>A0ABW0NQJ7</accession>
<dbReference type="InterPro" id="IPR006361">
    <property type="entry name" value="Uroporphyrinogen_deCO2ase_HemE"/>
</dbReference>
<dbReference type="CDD" id="cd00717">
    <property type="entry name" value="URO-D"/>
    <property type="match status" value="1"/>
</dbReference>
<evidence type="ECO:0000256" key="4">
    <source>
        <dbReference type="ARBA" id="ARBA00022793"/>
    </source>
</evidence>
<dbReference type="NCBIfam" id="TIGR01464">
    <property type="entry name" value="hemE"/>
    <property type="match status" value="1"/>
</dbReference>
<evidence type="ECO:0000313" key="13">
    <source>
        <dbReference type="EMBL" id="MFC5502315.1"/>
    </source>
</evidence>
<feature type="binding site" evidence="7">
    <location>
        <position position="336"/>
    </location>
    <ligand>
        <name>substrate</name>
    </ligand>
</feature>
<comment type="function">
    <text evidence="7">Catalyzes the decarboxylation of four acetate groups of uroporphyrinogen-III to yield coproporphyrinogen-III.</text>
</comment>
<feature type="binding site" evidence="7">
    <location>
        <position position="222"/>
    </location>
    <ligand>
        <name>substrate</name>
    </ligand>
</feature>
<keyword evidence="7" id="KW-0963">Cytoplasm</keyword>
<keyword evidence="6 7" id="KW-0627">Porphyrin biosynthesis</keyword>
<keyword evidence="4 7" id="KW-0210">Decarboxylase</keyword>
<evidence type="ECO:0000256" key="3">
    <source>
        <dbReference type="ARBA" id="ARBA00012288"/>
    </source>
</evidence>
<evidence type="ECO:0000313" key="14">
    <source>
        <dbReference type="Proteomes" id="UP001596039"/>
    </source>
</evidence>
<dbReference type="PROSITE" id="PS00907">
    <property type="entry name" value="UROD_2"/>
    <property type="match status" value="1"/>
</dbReference>
<evidence type="ECO:0000256" key="8">
    <source>
        <dbReference type="RuleBase" id="RU000554"/>
    </source>
</evidence>
<dbReference type="RefSeq" id="WP_386740014.1">
    <property type="nucleotide sequence ID" value="NZ_JBHSMG010000002.1"/>
</dbReference>
<organism evidence="13 14">
    <name type="scientific">Lysinimonas soli</name>
    <dbReference type="NCBI Taxonomy" id="1074233"/>
    <lineage>
        <taxon>Bacteria</taxon>
        <taxon>Bacillati</taxon>
        <taxon>Actinomycetota</taxon>
        <taxon>Actinomycetes</taxon>
        <taxon>Micrococcales</taxon>
        <taxon>Microbacteriaceae</taxon>
        <taxon>Lysinimonas</taxon>
    </lineage>
</organism>
<dbReference type="PANTHER" id="PTHR21091">
    <property type="entry name" value="METHYLTETRAHYDROFOLATE:HOMOCYSTEINE METHYLTRANSFERASE RELATED"/>
    <property type="match status" value="1"/>
</dbReference>
<comment type="subunit">
    <text evidence="7">Homodimer.</text>
</comment>
<dbReference type="EC" id="4.1.1.37" evidence="3 7"/>
<feature type="region of interest" description="Disordered" evidence="10">
    <location>
        <begin position="1"/>
        <end position="25"/>
    </location>
</feature>
<keyword evidence="14" id="KW-1185">Reference proteome</keyword>
<name>A0ABW0NQJ7_9MICO</name>
<evidence type="ECO:0000256" key="2">
    <source>
        <dbReference type="ARBA" id="ARBA00009935"/>
    </source>
</evidence>
<dbReference type="SUPFAM" id="SSF51726">
    <property type="entry name" value="UROD/MetE-like"/>
    <property type="match status" value="1"/>
</dbReference>
<dbReference type="EMBL" id="JBHSMG010000002">
    <property type="protein sequence ID" value="MFC5502315.1"/>
    <property type="molecule type" value="Genomic_DNA"/>
</dbReference>
<evidence type="ECO:0000256" key="6">
    <source>
        <dbReference type="ARBA" id="ARBA00023244"/>
    </source>
</evidence>
<evidence type="ECO:0000259" key="11">
    <source>
        <dbReference type="PROSITE" id="PS00906"/>
    </source>
</evidence>
<feature type="binding site" evidence="7">
    <location>
        <begin position="43"/>
        <end position="47"/>
    </location>
    <ligand>
        <name>substrate</name>
    </ligand>
</feature>
<sequence length="358" mass="38745">MLSPDDSALPADHPLRDGRTSTSPLVRAYRGDRPETRPVWFMRQAGRSLPEYRELREGTEMLDACLTPELASEITLQPVRRHGVDAAIFFSDIVVPVKLAGLDVRIVPGRGPVIDEPIRSASDVLRLPPLDPDALAPISAAVTQTVEQLGSTPLIAFGGAPYTLASYLVEGGPSKDQLRARTMMYADPHSWATLLNWCADVTGAFIRAQVVAGASAAQLFDSWVGSLSRRDYQRRVAPHSKRAIDTLRGLDVPRVHFGVDSAEVLDLMAGIGVDAVGVDWRLPLDEANRRLGGTVPLQGNIDPALLAAPWPTLEAHVRDVLERGAEAPAHVVNLGHGVPPDTDPDVLTRIVELVHERG</sequence>
<comment type="caution">
    <text evidence="13">The sequence shown here is derived from an EMBL/GenBank/DDBJ whole genome shotgun (WGS) entry which is preliminary data.</text>
</comment>
<evidence type="ECO:0000259" key="12">
    <source>
        <dbReference type="PROSITE" id="PS00907"/>
    </source>
</evidence>
<comment type="subcellular location">
    <subcellularLocation>
        <location evidence="7">Cytoplasm</location>
    </subcellularLocation>
</comment>
<proteinExistence type="inferred from homology"/>
<dbReference type="GO" id="GO:0004853">
    <property type="term" value="F:uroporphyrinogen decarboxylase activity"/>
    <property type="evidence" value="ECO:0007669"/>
    <property type="project" value="UniProtKB-EC"/>
</dbReference>
<dbReference type="Pfam" id="PF01208">
    <property type="entry name" value="URO-D"/>
    <property type="match status" value="1"/>
</dbReference>
<dbReference type="InterPro" id="IPR000257">
    <property type="entry name" value="Uroporphyrinogen_deCOase"/>
</dbReference>
<feature type="binding site" evidence="7">
    <location>
        <position position="92"/>
    </location>
    <ligand>
        <name>substrate</name>
    </ligand>
</feature>
<evidence type="ECO:0000256" key="9">
    <source>
        <dbReference type="RuleBase" id="RU004169"/>
    </source>
</evidence>
<comment type="catalytic activity">
    <reaction evidence="7 8">
        <text>uroporphyrinogen III + 4 H(+) = coproporphyrinogen III + 4 CO2</text>
        <dbReference type="Rhea" id="RHEA:19865"/>
        <dbReference type="ChEBI" id="CHEBI:15378"/>
        <dbReference type="ChEBI" id="CHEBI:16526"/>
        <dbReference type="ChEBI" id="CHEBI:57308"/>
        <dbReference type="ChEBI" id="CHEBI:57309"/>
        <dbReference type="EC" id="4.1.1.37"/>
    </reaction>
</comment>
<reference evidence="14" key="1">
    <citation type="journal article" date="2019" name="Int. J. Syst. Evol. Microbiol.">
        <title>The Global Catalogue of Microorganisms (GCM) 10K type strain sequencing project: providing services to taxonomists for standard genome sequencing and annotation.</title>
        <authorList>
            <consortium name="The Broad Institute Genomics Platform"/>
            <consortium name="The Broad Institute Genome Sequencing Center for Infectious Disease"/>
            <person name="Wu L."/>
            <person name="Ma J."/>
        </authorList>
    </citation>
    <scope>NUCLEOTIDE SEQUENCE [LARGE SCALE GENOMIC DNA]</scope>
    <source>
        <strain evidence="14">CGMCC 4.6997</strain>
    </source>
</reference>
<feature type="site" description="Transition state stabilizer" evidence="7">
    <location>
        <position position="92"/>
    </location>
</feature>
<evidence type="ECO:0000256" key="1">
    <source>
        <dbReference type="ARBA" id="ARBA00004804"/>
    </source>
</evidence>
<dbReference type="Gene3D" id="3.20.20.210">
    <property type="match status" value="1"/>
</dbReference>
<protein>
    <recommendedName>
        <fullName evidence="3 7">Uroporphyrinogen decarboxylase</fullName>
        <shortName evidence="7">UPD</shortName>
        <shortName evidence="7">URO-D</shortName>
        <ecNumber evidence="3 7">4.1.1.37</ecNumber>
    </recommendedName>
</protein>
<keyword evidence="5 7" id="KW-0456">Lyase</keyword>
<evidence type="ECO:0000256" key="5">
    <source>
        <dbReference type="ARBA" id="ARBA00023239"/>
    </source>
</evidence>
<comment type="pathway">
    <text evidence="1 7 8">Porphyrin-containing compound metabolism; protoporphyrin-IX biosynthesis; coproporphyrinogen-III from 5-aminolevulinate: step 4/4.</text>
</comment>
<dbReference type="PANTHER" id="PTHR21091:SF169">
    <property type="entry name" value="UROPORPHYRINOGEN DECARBOXYLASE"/>
    <property type="match status" value="1"/>
</dbReference>
<feature type="binding site" evidence="7">
    <location>
        <position position="167"/>
    </location>
    <ligand>
        <name>substrate</name>
    </ligand>
</feature>
<dbReference type="PROSITE" id="PS00906">
    <property type="entry name" value="UROD_1"/>
    <property type="match status" value="1"/>
</dbReference>
<feature type="domain" description="Uroporphyrinogen decarboxylase (URO-D)" evidence="11">
    <location>
        <begin position="38"/>
        <end position="47"/>
    </location>
</feature>
<dbReference type="InterPro" id="IPR038071">
    <property type="entry name" value="UROD/MetE-like_sf"/>
</dbReference>
<feature type="domain" description="Uroporphyrinogen decarboxylase (URO-D)" evidence="12">
    <location>
        <begin position="155"/>
        <end position="171"/>
    </location>
</feature>
<dbReference type="HAMAP" id="MF_00218">
    <property type="entry name" value="URO_D"/>
    <property type="match status" value="1"/>
</dbReference>
<comment type="caution">
    <text evidence="7">Lacks conserved residue(s) required for the propagation of feature annotation.</text>
</comment>
<comment type="similarity">
    <text evidence="2 7 9">Belongs to the uroporphyrinogen decarboxylase family.</text>
</comment>
<gene>
    <name evidence="7 13" type="primary">hemE</name>
    <name evidence="13" type="ORF">ACFPJ4_08705</name>
</gene>
<dbReference type="Proteomes" id="UP001596039">
    <property type="component" value="Unassembled WGS sequence"/>
</dbReference>
<evidence type="ECO:0000256" key="10">
    <source>
        <dbReference type="SAM" id="MobiDB-lite"/>
    </source>
</evidence>
<evidence type="ECO:0000256" key="7">
    <source>
        <dbReference type="HAMAP-Rule" id="MF_00218"/>
    </source>
</evidence>